<dbReference type="Proteomes" id="UP000249464">
    <property type="component" value="Unassembled WGS sequence"/>
</dbReference>
<organism evidence="1 2">
    <name type="scientific">Microbotryum silenes-dioicae</name>
    <dbReference type="NCBI Taxonomy" id="796604"/>
    <lineage>
        <taxon>Eukaryota</taxon>
        <taxon>Fungi</taxon>
        <taxon>Dikarya</taxon>
        <taxon>Basidiomycota</taxon>
        <taxon>Pucciniomycotina</taxon>
        <taxon>Microbotryomycetes</taxon>
        <taxon>Microbotryales</taxon>
        <taxon>Microbotryaceae</taxon>
        <taxon>Microbotryum</taxon>
    </lineage>
</organism>
<sequence length="87" mass="10322">MEMVDQLVSCVVKEVYYRKFRKAYPDLRHDVLVCGAWCESFQRQLCDVVRFKNESTARLSLEAGSAARYLMRYLCLLPPSYEEFSRR</sequence>
<gene>
    <name evidence="1" type="primary">BQ5605_C001g00202</name>
    <name evidence="1" type="ORF">BQ5605_C001G00202</name>
</gene>
<dbReference type="AlphaFoldDB" id="A0A2X0MQ07"/>
<protein>
    <submittedName>
        <fullName evidence="1">BQ5605_C001g00202 protein</fullName>
    </submittedName>
</protein>
<name>A0A2X0MQ07_9BASI</name>
<keyword evidence="2" id="KW-1185">Reference proteome</keyword>
<evidence type="ECO:0000313" key="2">
    <source>
        <dbReference type="Proteomes" id="UP000249464"/>
    </source>
</evidence>
<proteinExistence type="predicted"/>
<evidence type="ECO:0000313" key="1">
    <source>
        <dbReference type="EMBL" id="SGY44797.1"/>
    </source>
</evidence>
<dbReference type="EMBL" id="FQNC01000043">
    <property type="protein sequence ID" value="SGY44797.1"/>
    <property type="molecule type" value="Genomic_DNA"/>
</dbReference>
<accession>A0A2X0MQ07</accession>
<reference evidence="1 2" key="1">
    <citation type="submission" date="2016-11" db="EMBL/GenBank/DDBJ databases">
        <authorList>
            <person name="Jaros S."/>
            <person name="Januszkiewicz K."/>
            <person name="Wedrychowicz H."/>
        </authorList>
    </citation>
    <scope>NUCLEOTIDE SEQUENCE [LARGE SCALE GENOMIC DNA]</scope>
</reference>